<evidence type="ECO:0000313" key="2">
    <source>
        <dbReference type="Proteomes" id="UP000277424"/>
    </source>
</evidence>
<reference evidence="1 2" key="1">
    <citation type="submission" date="2018-10" db="EMBL/GenBank/DDBJ databases">
        <title>Comparative analysis of microorganisms from saline springs in Andes Mountain Range, Colombia.</title>
        <authorList>
            <person name="Rubin E."/>
        </authorList>
    </citation>
    <scope>NUCLEOTIDE SEQUENCE [LARGE SCALE GENOMIC DNA]</scope>
    <source>
        <strain evidence="1 2">USBA 36</strain>
    </source>
</reference>
<dbReference type="EMBL" id="RBIG01000002">
    <property type="protein sequence ID" value="RKQ70177.1"/>
    <property type="molecule type" value="Genomic_DNA"/>
</dbReference>
<dbReference type="Gene3D" id="3.40.50.2000">
    <property type="entry name" value="Glycogen Phosphorylase B"/>
    <property type="match status" value="2"/>
</dbReference>
<organism evidence="1 2">
    <name type="scientific">Oceanibaculum indicum</name>
    <dbReference type="NCBI Taxonomy" id="526216"/>
    <lineage>
        <taxon>Bacteria</taxon>
        <taxon>Pseudomonadati</taxon>
        <taxon>Pseudomonadota</taxon>
        <taxon>Alphaproteobacteria</taxon>
        <taxon>Rhodospirillales</taxon>
        <taxon>Oceanibaculaceae</taxon>
        <taxon>Oceanibaculum</taxon>
    </lineage>
</organism>
<accession>A0A420WGS1</accession>
<evidence type="ECO:0008006" key="3">
    <source>
        <dbReference type="Google" id="ProtNLM"/>
    </source>
</evidence>
<dbReference type="SUPFAM" id="SSF53756">
    <property type="entry name" value="UDP-Glycosyltransferase/glycogen phosphorylase"/>
    <property type="match status" value="1"/>
</dbReference>
<protein>
    <recommendedName>
        <fullName evidence="3">Glycosyltransferase involved in cell wall biosynthesis</fullName>
    </recommendedName>
</protein>
<comment type="caution">
    <text evidence="1">The sequence shown here is derived from an EMBL/GenBank/DDBJ whole genome shotgun (WGS) entry which is preliminary data.</text>
</comment>
<dbReference type="RefSeq" id="WP_121219815.1">
    <property type="nucleotide sequence ID" value="NZ_RBIG01000002.1"/>
</dbReference>
<dbReference type="AlphaFoldDB" id="A0A420WGS1"/>
<gene>
    <name evidence="1" type="ORF">BCL74_2118</name>
</gene>
<dbReference type="Proteomes" id="UP000277424">
    <property type="component" value="Unassembled WGS sequence"/>
</dbReference>
<name>A0A420WGS1_9PROT</name>
<evidence type="ECO:0000313" key="1">
    <source>
        <dbReference type="EMBL" id="RKQ70177.1"/>
    </source>
</evidence>
<sequence>MTAESDFHREIEDIAAYFDAVFYLDRNPDVAADGMDPVAHYVRYGWRERRDPSPDFCTLAYLQANPDVEAAEINPFWHYVIFGRYENRSLRPAEETPLHERQADIIAPHVDAAFYLGKYPDVAEAGIDPVQHYWLSGWREGRDPSPAFSTGFYLSSNPDVAEAGINPLWHYVVAGQAEGRAPRHPAGRRHELLAQQTSFKALVAKWLKQEKPPARQKAATLGKRILARRKAGQNRLVISAGQDDYRKIGGGVQFCIQREEKLAPAQGALYLNIHPWQPLPCLADRKGDPLMRVIAAGEEVGTALLSELTACIGSLAGKFTATSLIVHHLMGHQPEALAALAQAAGASCHVWLHDSFTICPSFALQRNNIAFCGAPDIASNACQLCLFGEARRDHQRRLAAFFRDTGATLIAPSEPALAFWRARGGIEARSAIVIPHLTLAEEKVTTAAKPGDPDRPLRLAFIGTQLPYKGWTVFCDLHEALAGQTDLEFWCFGTASPGLKGITHVPVNVTAEDPDAMVTALREKDIDFVLHWADCFETFSFSTCEAIAAGASVITNRTSGNVTAIIEETGHGIVLSGKAELLAFLTDGQAGKMARNRRKTAGMTRIERRYSALSFAALDGSAP</sequence>
<dbReference type="OrthoDB" id="115878at2"/>
<proteinExistence type="predicted"/>